<dbReference type="GO" id="GO:0005576">
    <property type="term" value="C:extracellular region"/>
    <property type="evidence" value="ECO:0007669"/>
    <property type="project" value="InterPro"/>
</dbReference>
<dbReference type="GO" id="GO:0008061">
    <property type="term" value="F:chitin binding"/>
    <property type="evidence" value="ECO:0007669"/>
    <property type="project" value="InterPro"/>
</dbReference>
<reference evidence="3" key="1">
    <citation type="journal article" date="2021" name="Sci. Adv.">
        <title>The American lobster genome reveals insights on longevity, neural, and immune adaptations.</title>
        <authorList>
            <person name="Polinski J.M."/>
            <person name="Zimin A.V."/>
            <person name="Clark K.F."/>
            <person name="Kohn A.B."/>
            <person name="Sadowski N."/>
            <person name="Timp W."/>
            <person name="Ptitsyn A."/>
            <person name="Khanna P."/>
            <person name="Romanova D.Y."/>
            <person name="Williams P."/>
            <person name="Greenwood S.J."/>
            <person name="Moroz L.L."/>
            <person name="Walt D.R."/>
            <person name="Bodnar A.G."/>
        </authorList>
    </citation>
    <scope>NUCLEOTIDE SEQUENCE</scope>
    <source>
        <strain evidence="3">GMGI-L3</strain>
    </source>
</reference>
<dbReference type="EMBL" id="JAHLQT010004117">
    <property type="protein sequence ID" value="KAG7176133.1"/>
    <property type="molecule type" value="Genomic_DNA"/>
</dbReference>
<dbReference type="AlphaFoldDB" id="A0A8J5TNR2"/>
<feature type="domain" description="Chitin-binding type-2" evidence="2">
    <location>
        <begin position="78"/>
        <end position="131"/>
    </location>
</feature>
<dbReference type="InterPro" id="IPR036508">
    <property type="entry name" value="Chitin-bd_dom_sf"/>
</dbReference>
<sequence>MSSVSLSLLLLSLAVRGSVQLCAPDCSGVDPGTKVRDPTDCTKYYECIYVSEAPFFDFMTGGCQSDDTLCYPYCNICEPHCTEYDQRVPDPLDCTRFYHCTPPTMSNFLCPHHQVFNRVSAQCEDNADCIVDC</sequence>
<protein>
    <submittedName>
        <fullName evidence="3">Putative Chitin binding Peritrophin-A domain-containing protein 28</fullName>
    </submittedName>
</protein>
<comment type="caution">
    <text evidence="3">The sequence shown here is derived from an EMBL/GenBank/DDBJ whole genome shotgun (WGS) entry which is preliminary data.</text>
</comment>
<evidence type="ECO:0000313" key="4">
    <source>
        <dbReference type="Proteomes" id="UP000747542"/>
    </source>
</evidence>
<name>A0A8J5TNR2_HOMAM</name>
<feature type="chain" id="PRO_5035294608" evidence="1">
    <location>
        <begin position="18"/>
        <end position="133"/>
    </location>
</feature>
<evidence type="ECO:0000256" key="1">
    <source>
        <dbReference type="SAM" id="SignalP"/>
    </source>
</evidence>
<evidence type="ECO:0000259" key="2">
    <source>
        <dbReference type="PROSITE" id="PS50940"/>
    </source>
</evidence>
<evidence type="ECO:0000313" key="3">
    <source>
        <dbReference type="EMBL" id="KAG7176133.1"/>
    </source>
</evidence>
<dbReference type="InterPro" id="IPR002557">
    <property type="entry name" value="Chitin-bd_dom"/>
</dbReference>
<dbReference type="Pfam" id="PF01607">
    <property type="entry name" value="CBM_14"/>
    <property type="match status" value="1"/>
</dbReference>
<keyword evidence="4" id="KW-1185">Reference proteome</keyword>
<accession>A0A8J5TNR2</accession>
<keyword evidence="1" id="KW-0732">Signal</keyword>
<dbReference type="SUPFAM" id="SSF57625">
    <property type="entry name" value="Invertebrate chitin-binding proteins"/>
    <property type="match status" value="1"/>
</dbReference>
<feature type="signal peptide" evidence="1">
    <location>
        <begin position="1"/>
        <end position="17"/>
    </location>
</feature>
<gene>
    <name evidence="3" type="ORF">Hamer_G020979</name>
</gene>
<dbReference type="Proteomes" id="UP000747542">
    <property type="component" value="Unassembled WGS sequence"/>
</dbReference>
<proteinExistence type="predicted"/>
<organism evidence="3 4">
    <name type="scientific">Homarus americanus</name>
    <name type="common">American lobster</name>
    <dbReference type="NCBI Taxonomy" id="6706"/>
    <lineage>
        <taxon>Eukaryota</taxon>
        <taxon>Metazoa</taxon>
        <taxon>Ecdysozoa</taxon>
        <taxon>Arthropoda</taxon>
        <taxon>Crustacea</taxon>
        <taxon>Multicrustacea</taxon>
        <taxon>Malacostraca</taxon>
        <taxon>Eumalacostraca</taxon>
        <taxon>Eucarida</taxon>
        <taxon>Decapoda</taxon>
        <taxon>Pleocyemata</taxon>
        <taxon>Astacidea</taxon>
        <taxon>Nephropoidea</taxon>
        <taxon>Nephropidae</taxon>
        <taxon>Homarus</taxon>
    </lineage>
</organism>
<dbReference type="PROSITE" id="PS50940">
    <property type="entry name" value="CHIT_BIND_II"/>
    <property type="match status" value="1"/>
</dbReference>
<dbReference type="Gene3D" id="2.170.140.10">
    <property type="entry name" value="Chitin binding domain"/>
    <property type="match status" value="1"/>
</dbReference>
<dbReference type="SMART" id="SM00494">
    <property type="entry name" value="ChtBD2"/>
    <property type="match status" value="1"/>
</dbReference>